<dbReference type="PANTHER" id="PTHR12735:SF27">
    <property type="entry name" value="BOLA-LIKE PROTEIN 2"/>
    <property type="match status" value="1"/>
</dbReference>
<dbReference type="SUPFAM" id="SSF82657">
    <property type="entry name" value="BolA-like"/>
    <property type="match status" value="1"/>
</dbReference>
<gene>
    <name evidence="2" type="ORF">WICMUC_000392</name>
</gene>
<keyword evidence="3" id="KW-1185">Reference proteome</keyword>
<evidence type="ECO:0000256" key="1">
    <source>
        <dbReference type="RuleBase" id="RU003860"/>
    </source>
</evidence>
<dbReference type="GO" id="GO:0051604">
    <property type="term" value="P:protein maturation"/>
    <property type="evidence" value="ECO:0007669"/>
    <property type="project" value="InterPro"/>
</dbReference>
<evidence type="ECO:0000313" key="2">
    <source>
        <dbReference type="EMBL" id="KAH3680325.1"/>
    </source>
</evidence>
<dbReference type="Gene3D" id="3.30.300.90">
    <property type="entry name" value="BolA-like"/>
    <property type="match status" value="1"/>
</dbReference>
<dbReference type="AlphaFoldDB" id="A0A9P8PZD3"/>
<dbReference type="InterPro" id="IPR002634">
    <property type="entry name" value="BolA"/>
</dbReference>
<reference evidence="2" key="2">
    <citation type="submission" date="2021-01" db="EMBL/GenBank/DDBJ databases">
        <authorList>
            <person name="Schikora-Tamarit M.A."/>
        </authorList>
    </citation>
    <scope>NUCLEOTIDE SEQUENCE</scope>
    <source>
        <strain evidence="2">CBS6341</strain>
    </source>
</reference>
<reference evidence="2" key="1">
    <citation type="journal article" date="2021" name="Open Biol.">
        <title>Shared evolutionary footprints suggest mitochondrial oxidative damage underlies multiple complex I losses in fungi.</title>
        <authorList>
            <person name="Schikora-Tamarit M.A."/>
            <person name="Marcet-Houben M."/>
            <person name="Nosek J."/>
            <person name="Gabaldon T."/>
        </authorList>
    </citation>
    <scope>NUCLEOTIDE SEQUENCE</scope>
    <source>
        <strain evidence="2">CBS6341</strain>
    </source>
</reference>
<evidence type="ECO:0000313" key="3">
    <source>
        <dbReference type="Proteomes" id="UP000769528"/>
    </source>
</evidence>
<accession>A0A9P8PZD3</accession>
<dbReference type="PIRSF" id="PIRSF003113">
    <property type="entry name" value="BolA"/>
    <property type="match status" value="1"/>
</dbReference>
<dbReference type="EMBL" id="JAEUBF010000131">
    <property type="protein sequence ID" value="KAH3680325.1"/>
    <property type="molecule type" value="Genomic_DNA"/>
</dbReference>
<dbReference type="OrthoDB" id="4983at2759"/>
<dbReference type="GO" id="GO:0005634">
    <property type="term" value="C:nucleus"/>
    <property type="evidence" value="ECO:0007669"/>
    <property type="project" value="TreeGrafter"/>
</dbReference>
<dbReference type="PANTHER" id="PTHR12735">
    <property type="entry name" value="BOLA-LIKE PROTEIN-RELATED"/>
    <property type="match status" value="1"/>
</dbReference>
<evidence type="ECO:0008006" key="4">
    <source>
        <dbReference type="Google" id="ProtNLM"/>
    </source>
</evidence>
<dbReference type="InterPro" id="IPR045115">
    <property type="entry name" value="BOL2"/>
</dbReference>
<sequence length="88" mass="9946">MSLHSDSLKDVIQSRLSTQEVYVSDQSGGCGQAFSVLIISKEFEGLNKLKRSRLINSLLKEEIAAIHAFTQKNFTPQEWETQKANYNV</sequence>
<dbReference type="GO" id="GO:0005829">
    <property type="term" value="C:cytosol"/>
    <property type="evidence" value="ECO:0007669"/>
    <property type="project" value="TreeGrafter"/>
</dbReference>
<dbReference type="GO" id="GO:0051537">
    <property type="term" value="F:2 iron, 2 sulfur cluster binding"/>
    <property type="evidence" value="ECO:0007669"/>
    <property type="project" value="InterPro"/>
</dbReference>
<protein>
    <recommendedName>
        <fullName evidence="4">BolA-like protein</fullName>
    </recommendedName>
</protein>
<dbReference type="Proteomes" id="UP000769528">
    <property type="component" value="Unassembled WGS sequence"/>
</dbReference>
<dbReference type="InterPro" id="IPR036065">
    <property type="entry name" value="BolA-like_sf"/>
</dbReference>
<organism evidence="2 3">
    <name type="scientific">Wickerhamomyces mucosus</name>
    <dbReference type="NCBI Taxonomy" id="1378264"/>
    <lineage>
        <taxon>Eukaryota</taxon>
        <taxon>Fungi</taxon>
        <taxon>Dikarya</taxon>
        <taxon>Ascomycota</taxon>
        <taxon>Saccharomycotina</taxon>
        <taxon>Saccharomycetes</taxon>
        <taxon>Phaffomycetales</taxon>
        <taxon>Wickerhamomycetaceae</taxon>
        <taxon>Wickerhamomyces</taxon>
    </lineage>
</organism>
<name>A0A9P8PZD3_9ASCO</name>
<dbReference type="GO" id="GO:0006879">
    <property type="term" value="P:intracellular iron ion homeostasis"/>
    <property type="evidence" value="ECO:0007669"/>
    <property type="project" value="InterPro"/>
</dbReference>
<proteinExistence type="inferred from homology"/>
<comment type="caution">
    <text evidence="2">The sequence shown here is derived from an EMBL/GenBank/DDBJ whole genome shotgun (WGS) entry which is preliminary data.</text>
</comment>
<comment type="similarity">
    <text evidence="1">Belongs to the BolA/IbaG family.</text>
</comment>
<dbReference type="Pfam" id="PF01722">
    <property type="entry name" value="BolA"/>
    <property type="match status" value="1"/>
</dbReference>